<organism evidence="2 3">
    <name type="scientific">Nocardioides aquaticus</name>
    <dbReference type="NCBI Taxonomy" id="160826"/>
    <lineage>
        <taxon>Bacteria</taxon>
        <taxon>Bacillati</taxon>
        <taxon>Actinomycetota</taxon>
        <taxon>Actinomycetes</taxon>
        <taxon>Propionibacteriales</taxon>
        <taxon>Nocardioidaceae</taxon>
        <taxon>Nocardioides</taxon>
    </lineage>
</organism>
<dbReference type="PANTHER" id="PTHR10668">
    <property type="entry name" value="PHYTOENE DEHYDROGENASE"/>
    <property type="match status" value="1"/>
</dbReference>
<evidence type="ECO:0000313" key="3">
    <source>
        <dbReference type="Proteomes" id="UP000679307"/>
    </source>
</evidence>
<keyword evidence="3" id="KW-1185">Reference proteome</keyword>
<accession>A0ABX8EPQ3</accession>
<evidence type="ECO:0000313" key="2">
    <source>
        <dbReference type="EMBL" id="QVT81278.1"/>
    </source>
</evidence>
<proteinExistence type="predicted"/>
<dbReference type="EMBL" id="CP075371">
    <property type="protein sequence ID" value="QVT81278.1"/>
    <property type="molecule type" value="Genomic_DNA"/>
</dbReference>
<dbReference type="GO" id="GO:0016491">
    <property type="term" value="F:oxidoreductase activity"/>
    <property type="evidence" value="ECO:0007669"/>
    <property type="project" value="UniProtKB-KW"/>
</dbReference>
<sequence length="514" mass="53456">MLAHRGAAVRGSGGSGPKDPGPGDQPGGPRSPYVRPMSHAVVVGSGPNGLAAAIRLARAGMQVTVLERAAVPGGGVRTSELTLPGLLHDDCSAFHPMGVLSPFLSTLGLERYGLTWRWPEIDLAHPLDDGRAGLMSRDMATTVASLGADGARWEALFGPLARDFEHVAAEAMGPVLHLPRHPVSLVRFGLGAALPATVLARAFRDEPARSLLLGIAAHAFNRLDTPLSSAVGLLLGAAGHRAGWPVAEGGSQAIATAMIALLESLGGRVVTGTEVTDLDQVRELAGLGAERPAAVVLDTSPDAAVQILGERMPAGVRRQLGRYRYGPSAYKVDVAVEGGVPWTNPDARRAGTLHLGGSAAEVAATEGAVAKGVMPERPFVLVGQQHLADPTRSRGDVHPLWLYAHVPHAYDRDATEATLDQVERFAPGFRERVVAVHTRDPAALEAHDPNYVGGDIGVGANTLRQLVLRPRPALDPYSLGLRGVVLCSSATPPGGGVHGMCGHGAAESVLRQVG</sequence>
<dbReference type="PANTHER" id="PTHR10668:SF105">
    <property type="entry name" value="DEHYDROGENASE-RELATED"/>
    <property type="match status" value="1"/>
</dbReference>
<dbReference type="Pfam" id="PF13450">
    <property type="entry name" value="NAD_binding_8"/>
    <property type="match status" value="1"/>
</dbReference>
<keyword evidence="2" id="KW-0560">Oxidoreductase</keyword>
<dbReference type="Proteomes" id="UP000679307">
    <property type="component" value="Chromosome"/>
</dbReference>
<feature type="region of interest" description="Disordered" evidence="1">
    <location>
        <begin position="1"/>
        <end position="35"/>
    </location>
</feature>
<protein>
    <submittedName>
        <fullName evidence="2">All-trans-zeta-carotene desaturase</fullName>
        <ecNumber evidence="2">1.3.99.26</ecNumber>
    </submittedName>
</protein>
<name>A0ABX8EPQ3_9ACTN</name>
<dbReference type="EC" id="1.3.99.26" evidence="2"/>
<feature type="compositionally biased region" description="Low complexity" evidence="1">
    <location>
        <begin position="1"/>
        <end position="10"/>
    </location>
</feature>
<reference evidence="2 3" key="1">
    <citation type="submission" date="2021-05" db="EMBL/GenBank/DDBJ databases">
        <title>Complete genome of Nocardioides aquaticus KCTC 9944T isolated from meromictic and hypersaline Ekho Lake, Antarctica.</title>
        <authorList>
            <person name="Hwang K."/>
            <person name="Kim K.M."/>
            <person name="Choe H."/>
        </authorList>
    </citation>
    <scope>NUCLEOTIDE SEQUENCE [LARGE SCALE GENOMIC DNA]</scope>
    <source>
        <strain evidence="2 3">KCTC 9944</strain>
    </source>
</reference>
<evidence type="ECO:0000256" key="1">
    <source>
        <dbReference type="SAM" id="MobiDB-lite"/>
    </source>
</evidence>
<gene>
    <name evidence="2" type="primary">carC_2</name>
    <name evidence="2" type="ORF">ENKNEFLB_03686</name>
</gene>